<gene>
    <name evidence="8" type="ORF">MOMUL_07390</name>
</gene>
<feature type="transmembrane region" description="Helical" evidence="6">
    <location>
        <begin position="6"/>
        <end position="24"/>
    </location>
</feature>
<dbReference type="AlphaFoldDB" id="A0A151AZA2"/>
<evidence type="ECO:0000313" key="9">
    <source>
        <dbReference type="Proteomes" id="UP000075670"/>
    </source>
</evidence>
<dbReference type="PANTHER" id="PTHR35007">
    <property type="entry name" value="INTEGRAL MEMBRANE PROTEIN-RELATED"/>
    <property type="match status" value="1"/>
</dbReference>
<proteinExistence type="predicted"/>
<evidence type="ECO:0000256" key="1">
    <source>
        <dbReference type="ARBA" id="ARBA00004651"/>
    </source>
</evidence>
<dbReference type="OrthoDB" id="9810662at2"/>
<comment type="subcellular location">
    <subcellularLocation>
        <location evidence="1">Cell membrane</location>
        <topology evidence="1">Multi-pass membrane protein</topology>
    </subcellularLocation>
</comment>
<accession>A0A151AZA2</accession>
<evidence type="ECO:0000256" key="2">
    <source>
        <dbReference type="ARBA" id="ARBA00022475"/>
    </source>
</evidence>
<evidence type="ECO:0000256" key="5">
    <source>
        <dbReference type="ARBA" id="ARBA00023136"/>
    </source>
</evidence>
<feature type="domain" description="Type II secretion system protein GspF" evidence="7">
    <location>
        <begin position="169"/>
        <end position="294"/>
    </location>
</feature>
<feature type="transmembrane region" description="Helical" evidence="6">
    <location>
        <begin position="278"/>
        <end position="299"/>
    </location>
</feature>
<evidence type="ECO:0000256" key="4">
    <source>
        <dbReference type="ARBA" id="ARBA00022989"/>
    </source>
</evidence>
<protein>
    <submittedName>
        <fullName evidence="8">Bacterial type II secretion system protein F domain protein</fullName>
    </submittedName>
</protein>
<dbReference type="RefSeq" id="WP_062281672.1">
    <property type="nucleotide sequence ID" value="NZ_LTBC01000002.1"/>
</dbReference>
<evidence type="ECO:0000256" key="3">
    <source>
        <dbReference type="ARBA" id="ARBA00022692"/>
    </source>
</evidence>
<dbReference type="EMBL" id="LTBC01000002">
    <property type="protein sequence ID" value="KYH32961.1"/>
    <property type="molecule type" value="Genomic_DNA"/>
</dbReference>
<feature type="transmembrane region" description="Helical" evidence="6">
    <location>
        <begin position="131"/>
        <end position="150"/>
    </location>
</feature>
<feature type="transmembrane region" description="Helical" evidence="6">
    <location>
        <begin position="104"/>
        <end position="125"/>
    </location>
</feature>
<reference evidence="8 9" key="1">
    <citation type="submission" date="2016-02" db="EMBL/GenBank/DDBJ databases">
        <title>Genome sequence of Moorella mulderi DSM 14980.</title>
        <authorList>
            <person name="Poehlein A."/>
            <person name="Daniel R."/>
        </authorList>
    </citation>
    <scope>NUCLEOTIDE SEQUENCE [LARGE SCALE GENOMIC DNA]</scope>
    <source>
        <strain evidence="8 9">DSM 14980</strain>
    </source>
</reference>
<keyword evidence="9" id="KW-1185">Reference proteome</keyword>
<sequence length="307" mass="34140">MPLVIAVVVFWLFFLLTVMLYQQLTHTSPRKSRRISEVLGSQPVPTVRERELKAPFYQRAIKPILGMWSQKLIKMLPAEKEAELGRRINYANLQSKIAPRELLVIKYLAGGLAAVLGALVGTSLVQQVQSIFILSLLGLLAGWYGPDFYLQVKGRQRQQAIEKSLPDVLDLLTVSVEAGLGFDGALLKVVEKSKGPLAEEFGLTLQEIRMGKPRAEALRDLSGRTGVHDLASFTGAVILADQLGLSIGNVLRLQAEQIRLKRRQRAEELAMKAPVKMLIPMVFFIFPAIFVVLLGPAVIQITKYFIK</sequence>
<dbReference type="PATRIC" id="fig|1122241.3.peg.776"/>
<evidence type="ECO:0000256" key="6">
    <source>
        <dbReference type="SAM" id="Phobius"/>
    </source>
</evidence>
<keyword evidence="3 6" id="KW-0812">Transmembrane</keyword>
<dbReference type="PANTHER" id="PTHR35007:SF2">
    <property type="entry name" value="PILUS ASSEMBLE PROTEIN"/>
    <property type="match status" value="1"/>
</dbReference>
<organism evidence="8 9">
    <name type="scientific">Moorella mulderi DSM 14980</name>
    <dbReference type="NCBI Taxonomy" id="1122241"/>
    <lineage>
        <taxon>Bacteria</taxon>
        <taxon>Bacillati</taxon>
        <taxon>Bacillota</taxon>
        <taxon>Clostridia</taxon>
        <taxon>Neomoorellales</taxon>
        <taxon>Neomoorellaceae</taxon>
        <taxon>Neomoorella</taxon>
    </lineage>
</organism>
<comment type="caution">
    <text evidence="8">The sequence shown here is derived from an EMBL/GenBank/DDBJ whole genome shotgun (WGS) entry which is preliminary data.</text>
</comment>
<dbReference type="Proteomes" id="UP000075670">
    <property type="component" value="Unassembled WGS sequence"/>
</dbReference>
<dbReference type="GO" id="GO:0005886">
    <property type="term" value="C:plasma membrane"/>
    <property type="evidence" value="ECO:0007669"/>
    <property type="project" value="UniProtKB-SubCell"/>
</dbReference>
<dbReference type="Pfam" id="PF00482">
    <property type="entry name" value="T2SSF"/>
    <property type="match status" value="1"/>
</dbReference>
<dbReference type="InterPro" id="IPR018076">
    <property type="entry name" value="T2SS_GspF_dom"/>
</dbReference>
<keyword evidence="2" id="KW-1003">Cell membrane</keyword>
<evidence type="ECO:0000259" key="7">
    <source>
        <dbReference type="Pfam" id="PF00482"/>
    </source>
</evidence>
<name>A0A151AZA2_9FIRM</name>
<evidence type="ECO:0000313" key="8">
    <source>
        <dbReference type="EMBL" id="KYH32961.1"/>
    </source>
</evidence>
<keyword evidence="4 6" id="KW-1133">Transmembrane helix</keyword>
<keyword evidence="5 6" id="KW-0472">Membrane</keyword>